<dbReference type="SUPFAM" id="SSF52402">
    <property type="entry name" value="Adenine nucleotide alpha hydrolases-like"/>
    <property type="match status" value="1"/>
</dbReference>
<dbReference type="PATRIC" id="fig|196600.6.peg.389"/>
<dbReference type="NCBIfam" id="TIGR03573">
    <property type="entry name" value="WbuX"/>
    <property type="match status" value="1"/>
</dbReference>
<organism evidence="1 2">
    <name type="scientific">Vibrio vulnificus (strain YJ016)</name>
    <dbReference type="NCBI Taxonomy" id="196600"/>
    <lineage>
        <taxon>Bacteria</taxon>
        <taxon>Pseudomonadati</taxon>
        <taxon>Pseudomonadota</taxon>
        <taxon>Gammaproteobacteria</taxon>
        <taxon>Vibrionales</taxon>
        <taxon>Vibrionaceae</taxon>
        <taxon>Vibrio</taxon>
    </lineage>
</organism>
<dbReference type="RefSeq" id="WP_011149327.1">
    <property type="nucleotide sequence ID" value="NC_005139.1"/>
</dbReference>
<dbReference type="CDD" id="cd01996">
    <property type="entry name" value="AANH_WbpG-like"/>
    <property type="match status" value="1"/>
</dbReference>
<dbReference type="Gene3D" id="3.40.50.620">
    <property type="entry name" value="HUPs"/>
    <property type="match status" value="1"/>
</dbReference>
<protein>
    <submittedName>
        <fullName evidence="1">Putitive LPS biosynthesis protein</fullName>
    </submittedName>
</protein>
<name>Q7MPK9_VIBVY</name>
<evidence type="ECO:0000313" key="2">
    <source>
        <dbReference type="Proteomes" id="UP000002675"/>
    </source>
</evidence>
<dbReference type="InterPro" id="IPR014729">
    <property type="entry name" value="Rossmann-like_a/b/a_fold"/>
</dbReference>
<reference evidence="1 2" key="1">
    <citation type="journal article" date="2003" name="Genome Res.">
        <title>Comparative genome analysis of Vibrio vulnificus, a marine pathogen.</title>
        <authorList>
            <person name="Chen C.Y."/>
            <person name="Wu K.M."/>
            <person name="Chang Y.C."/>
            <person name="Chang C.H."/>
            <person name="Tsai H.C."/>
            <person name="Liao T.L."/>
            <person name="Liu Y.M."/>
            <person name="Chen H.J."/>
            <person name="Shen A.B."/>
            <person name="Li J.C."/>
            <person name="Su T.L."/>
            <person name="Shao C.P."/>
            <person name="Lee C.T."/>
            <person name="Hor L.I."/>
            <person name="Tsai S.F."/>
        </authorList>
    </citation>
    <scope>NUCLEOTIDE SEQUENCE [LARGE SCALE GENOMIC DNA]</scope>
    <source>
        <strain evidence="1 2">YJ016</strain>
    </source>
</reference>
<dbReference type="HOGENOM" id="CLU_056004_0_0_6"/>
<dbReference type="KEGG" id="vvy:VV0354"/>
<sequence length="383" mass="45066">MIIMTKNRENQICTNCVMDTTDSKITFDSKGVCDHCNDFYENVQPNWHTDEKGHLELERIITKIKKDGEGRDFDCIMGMSGGADSSYLLHVAVKKYGLRPLVFHVDGGWNSQIAVNNINVMIEKLGLDLYTEVINWEEMKAFQKAYFKAGVSNIDIPQDHAFIATLYNFAAKHKIKYILNGGNISTECVRNPLEWIYYGTDMAQIKDIRKRFCDNSLKTYPFSNVLKHKLYLRYIQRIQVVKPLNYFPYIKEEAMKELEREYGWVPYPQKHFESRFTRFYEGYWLPRKFGYDTRKVQYSSLILTGQMTREEAIEKLKFPAITDEDGKHDLEYIANKLDIPVSELQSYFEQPNKTYKDYNNQESMFEFGAKVLRWLGVERSIKR</sequence>
<accession>Q7MPK9</accession>
<gene>
    <name evidence="1" type="ordered locus">VV0354</name>
</gene>
<evidence type="ECO:0000313" key="1">
    <source>
        <dbReference type="EMBL" id="BAC93118.1"/>
    </source>
</evidence>
<dbReference type="Proteomes" id="UP000002675">
    <property type="component" value="Chromosome I"/>
</dbReference>
<dbReference type="AlphaFoldDB" id="Q7MPK9"/>
<dbReference type="InterPro" id="IPR020022">
    <property type="entry name" value="N-acetyl_sugar_amidoTrfase"/>
</dbReference>
<dbReference type="EMBL" id="BA000037">
    <property type="protein sequence ID" value="BAC93118.1"/>
    <property type="molecule type" value="Genomic_DNA"/>
</dbReference>
<proteinExistence type="predicted"/>